<dbReference type="Pfam" id="PF00583">
    <property type="entry name" value="Acetyltransf_1"/>
    <property type="match status" value="1"/>
</dbReference>
<evidence type="ECO:0000256" key="2">
    <source>
        <dbReference type="ARBA" id="ARBA00023315"/>
    </source>
</evidence>
<sequence length="175" mass="20297">MHHFQIRHATEHDLVTILEIYNQEVLHGTATWNRTAFDLNYFKIWFKQLKNQNFPVFVVEDRQDQRVAGYACYDQFRSIQGFQHTVEHSVFLNPDYAGQGLGSSLLKHLIEEAQAQQLHIMVAAIDSENISSIRLHEKLGFVQSAYMPQVGQKFGQWRDLVLLQLNLEQAEVTAL</sequence>
<dbReference type="CDD" id="cd04301">
    <property type="entry name" value="NAT_SF"/>
    <property type="match status" value="1"/>
</dbReference>
<accession>A0A2H9UQA8</accession>
<dbReference type="InterPro" id="IPR000182">
    <property type="entry name" value="GNAT_dom"/>
</dbReference>
<dbReference type="AlphaFoldDB" id="A0A2H9UQA8"/>
<dbReference type="SUPFAM" id="SSF55729">
    <property type="entry name" value="Acyl-CoA N-acyltransferases (Nat)"/>
    <property type="match status" value="1"/>
</dbReference>
<keyword evidence="1 4" id="KW-0808">Transferase</keyword>
<name>A0A2H9UQA8_9GAMM</name>
<keyword evidence="2" id="KW-0012">Acyltransferase</keyword>
<dbReference type="EMBL" id="PGOZ01000001">
    <property type="protein sequence ID" value="PJI33889.1"/>
    <property type="molecule type" value="Genomic_DNA"/>
</dbReference>
<reference evidence="4 5" key="1">
    <citation type="submission" date="2017-11" db="EMBL/GenBank/DDBJ databases">
        <authorList>
            <person name="Han C.G."/>
        </authorList>
    </citation>
    <scope>NUCLEOTIDE SEQUENCE [LARGE SCALE GENOMIC DNA]</scope>
    <source>
        <strain evidence="4 5">ANC 5347</strain>
    </source>
</reference>
<dbReference type="PANTHER" id="PTHR43072">
    <property type="entry name" value="N-ACETYLTRANSFERASE"/>
    <property type="match status" value="1"/>
</dbReference>
<dbReference type="Proteomes" id="UP000242351">
    <property type="component" value="Unassembled WGS sequence"/>
</dbReference>
<dbReference type="PANTHER" id="PTHR43072:SF23">
    <property type="entry name" value="UPF0039 PROTEIN C11D3.02C"/>
    <property type="match status" value="1"/>
</dbReference>
<dbReference type="RefSeq" id="WP_100356992.1">
    <property type="nucleotide sequence ID" value="NZ_PGOZ01000001.1"/>
</dbReference>
<feature type="domain" description="N-acetyltransferase" evidence="3">
    <location>
        <begin position="4"/>
        <end position="168"/>
    </location>
</feature>
<organism evidence="4 5">
    <name type="scientific">Acinetobacter pseudolwoffii</name>
    <dbReference type="NCBI Taxonomy" id="2053287"/>
    <lineage>
        <taxon>Bacteria</taxon>
        <taxon>Pseudomonadati</taxon>
        <taxon>Pseudomonadota</taxon>
        <taxon>Gammaproteobacteria</taxon>
        <taxon>Moraxellales</taxon>
        <taxon>Moraxellaceae</taxon>
        <taxon>Acinetobacter</taxon>
    </lineage>
</organism>
<dbReference type="GO" id="GO:0016747">
    <property type="term" value="F:acyltransferase activity, transferring groups other than amino-acyl groups"/>
    <property type="evidence" value="ECO:0007669"/>
    <property type="project" value="InterPro"/>
</dbReference>
<evidence type="ECO:0000313" key="4">
    <source>
        <dbReference type="EMBL" id="PJI33889.1"/>
    </source>
</evidence>
<evidence type="ECO:0000313" key="5">
    <source>
        <dbReference type="Proteomes" id="UP000242351"/>
    </source>
</evidence>
<reference evidence="4 5" key="2">
    <citation type="submission" date="2017-12" db="EMBL/GenBank/DDBJ databases">
        <title>Revising the taxonomy of the Acinetobacter lwoffii group: the description of Acinetobacter pseudolwoffii sp. nov. and emended description of Acinetobacter lwoffii.</title>
        <authorList>
            <person name="Nemec A."/>
        </authorList>
    </citation>
    <scope>NUCLEOTIDE SEQUENCE [LARGE SCALE GENOMIC DNA]</scope>
    <source>
        <strain evidence="4 5">ANC 5347</strain>
    </source>
</reference>
<comment type="caution">
    <text evidence="4">The sequence shown here is derived from an EMBL/GenBank/DDBJ whole genome shotgun (WGS) entry which is preliminary data.</text>
</comment>
<dbReference type="PROSITE" id="PS51186">
    <property type="entry name" value="GNAT"/>
    <property type="match status" value="1"/>
</dbReference>
<evidence type="ECO:0000259" key="3">
    <source>
        <dbReference type="PROSITE" id="PS51186"/>
    </source>
</evidence>
<dbReference type="InterPro" id="IPR016181">
    <property type="entry name" value="Acyl_CoA_acyltransferase"/>
</dbReference>
<protein>
    <submittedName>
        <fullName evidence="4">GNAT family N-acetyltransferase</fullName>
    </submittedName>
</protein>
<dbReference type="Gene3D" id="3.40.630.30">
    <property type="match status" value="1"/>
</dbReference>
<proteinExistence type="predicted"/>
<evidence type="ECO:0000256" key="1">
    <source>
        <dbReference type="ARBA" id="ARBA00022679"/>
    </source>
</evidence>
<gene>
    <name evidence="4" type="ORF">CU320_00680</name>
</gene>